<dbReference type="EMBL" id="CP042476">
    <property type="protein sequence ID" value="QED36249.1"/>
    <property type="molecule type" value="Genomic_DNA"/>
</dbReference>
<keyword evidence="2" id="KW-1185">Reference proteome</keyword>
<dbReference type="KEGG" id="anp:FK178_00220"/>
<organism evidence="1 2">
    <name type="scientific">Antarcticibacterium arcticum</name>
    <dbReference type="NCBI Taxonomy" id="2585771"/>
    <lineage>
        <taxon>Bacteria</taxon>
        <taxon>Pseudomonadati</taxon>
        <taxon>Bacteroidota</taxon>
        <taxon>Flavobacteriia</taxon>
        <taxon>Flavobacteriales</taxon>
        <taxon>Flavobacteriaceae</taxon>
        <taxon>Antarcticibacterium</taxon>
    </lineage>
</organism>
<dbReference type="Proteomes" id="UP000321954">
    <property type="component" value="Chromosome"/>
</dbReference>
<proteinExistence type="predicted"/>
<dbReference type="CDD" id="cd02947">
    <property type="entry name" value="TRX_family"/>
    <property type="match status" value="1"/>
</dbReference>
<dbReference type="SUPFAM" id="SSF52833">
    <property type="entry name" value="Thioredoxin-like"/>
    <property type="match status" value="1"/>
</dbReference>
<evidence type="ECO:0000313" key="1">
    <source>
        <dbReference type="EMBL" id="QED36249.1"/>
    </source>
</evidence>
<evidence type="ECO:0000313" key="2">
    <source>
        <dbReference type="Proteomes" id="UP000321954"/>
    </source>
</evidence>
<dbReference type="InterPro" id="IPR036249">
    <property type="entry name" value="Thioredoxin-like_sf"/>
</dbReference>
<accession>A0A5B8YKM3</accession>
<dbReference type="Gene3D" id="3.40.30.10">
    <property type="entry name" value="Glutaredoxin"/>
    <property type="match status" value="1"/>
</dbReference>
<sequence length="192" mass="21660">MSLYILILAIFTACGNQTTGDKAQINVDNNNQVQIIADADAEENDIQSMIVGKFTKEDLMKAPFSSWFEKGYNEYQPTAEDLASIKENISDFEVVGFVGTWCPDSRRELPKLFKILDEAGYDLSKLTMVGVTRGKSTPENLEEGYNMHRVPTFIFLKDGKEVNRFVEYGVETIEKDIAKIVTGQEYKNAYAN</sequence>
<dbReference type="RefSeq" id="WP_146829876.1">
    <property type="nucleotide sequence ID" value="NZ_CP042476.1"/>
</dbReference>
<protein>
    <submittedName>
        <fullName evidence="1">Thioredoxin family protein</fullName>
    </submittedName>
</protein>
<dbReference type="AlphaFoldDB" id="A0A5B8YKM3"/>
<dbReference type="OrthoDB" id="6398367at2"/>
<reference evidence="1 2" key="1">
    <citation type="submission" date="2019-08" db="EMBL/GenBank/DDBJ databases">
        <title>Antarcticibacterium arcticum sp. nov., a bacterium isolated from marine sediment of the Canadian Beaufort Sea.</title>
        <authorList>
            <person name="Lee Y.M."/>
            <person name="Baek K."/>
            <person name="Lee D.-H."/>
            <person name="Shin S.C."/>
            <person name="Jin Y.K."/>
            <person name="Park Y."/>
        </authorList>
    </citation>
    <scope>NUCLEOTIDE SEQUENCE [LARGE SCALE GENOMIC DNA]</scope>
    <source>
        <strain evidence="1 2">PAMC 28998</strain>
    </source>
</reference>
<name>A0A5B8YKM3_9FLAO</name>
<gene>
    <name evidence="1" type="ORF">FK178_00220</name>
</gene>